<dbReference type="Proteomes" id="UP000219922">
    <property type="component" value="Unassembled WGS sequence"/>
</dbReference>
<protein>
    <submittedName>
        <fullName evidence="1">DUF2187 domain-containing protein</fullName>
    </submittedName>
</protein>
<dbReference type="EMBL" id="NVMX01000218">
    <property type="protein sequence ID" value="PDZ94316.1"/>
    <property type="molecule type" value="Genomic_DNA"/>
</dbReference>
<name>A0A9X6SSH7_BACCE</name>
<comment type="caution">
    <text evidence="1">The sequence shown here is derived from an EMBL/GenBank/DDBJ whole genome shotgun (WGS) entry which is preliminary data.</text>
</comment>
<evidence type="ECO:0000313" key="1">
    <source>
        <dbReference type="EMBL" id="PDZ94316.1"/>
    </source>
</evidence>
<gene>
    <name evidence="1" type="ORF">CON36_34435</name>
</gene>
<reference evidence="1 2" key="1">
    <citation type="submission" date="2017-09" db="EMBL/GenBank/DDBJ databases">
        <title>Large-scale bioinformatics analysis of Bacillus genomes uncovers conserved roles of natural products in bacterial physiology.</title>
        <authorList>
            <consortium name="Agbiome Team Llc"/>
            <person name="Bleich R.M."/>
            <person name="Grubbs K.J."/>
            <person name="Santa Maria K.C."/>
            <person name="Allen S.E."/>
            <person name="Farag S."/>
            <person name="Shank E.A."/>
            <person name="Bowers A."/>
        </authorList>
    </citation>
    <scope>NUCLEOTIDE SEQUENCE [LARGE SCALE GENOMIC DNA]</scope>
    <source>
        <strain evidence="1 2">AFS092789</strain>
    </source>
</reference>
<dbReference type="AlphaFoldDB" id="A0A9X6SSH7"/>
<evidence type="ECO:0000313" key="2">
    <source>
        <dbReference type="Proteomes" id="UP000219922"/>
    </source>
</evidence>
<organism evidence="1 2">
    <name type="scientific">Bacillus cereus</name>
    <dbReference type="NCBI Taxonomy" id="1396"/>
    <lineage>
        <taxon>Bacteria</taxon>
        <taxon>Bacillati</taxon>
        <taxon>Bacillota</taxon>
        <taxon>Bacilli</taxon>
        <taxon>Bacillales</taxon>
        <taxon>Bacillaceae</taxon>
        <taxon>Bacillus</taxon>
        <taxon>Bacillus cereus group</taxon>
    </lineage>
</organism>
<dbReference type="Pfam" id="PF09953">
    <property type="entry name" value="DUF2187"/>
    <property type="match status" value="1"/>
</dbReference>
<accession>A0A9X6SSH7</accession>
<dbReference type="InterPro" id="IPR018690">
    <property type="entry name" value="DUF2187"/>
</dbReference>
<sequence length="80" mass="9163">MEAIILLTNTEEPKVKIAELGDVVKFERKEMDLQGVVVKATENSVIVDLKVMPNYQSTEIENYITVVNHKKYTIVAKRKK</sequence>
<proteinExistence type="predicted"/>